<dbReference type="Gene3D" id="3.10.10.10">
    <property type="entry name" value="HIV Type 1 Reverse Transcriptase, subunit A, domain 1"/>
    <property type="match status" value="1"/>
</dbReference>
<protein>
    <submittedName>
        <fullName evidence="1">Uncharacterized protein</fullName>
    </submittedName>
</protein>
<reference evidence="1" key="1">
    <citation type="submission" date="2022-03" db="EMBL/GenBank/DDBJ databases">
        <authorList>
            <person name="Sayadi A."/>
        </authorList>
    </citation>
    <scope>NUCLEOTIDE SEQUENCE</scope>
</reference>
<dbReference type="OrthoDB" id="7478317at2759"/>
<dbReference type="EMBL" id="CAKOFQ010006802">
    <property type="protein sequence ID" value="CAH1972757.1"/>
    <property type="molecule type" value="Genomic_DNA"/>
</dbReference>
<comment type="caution">
    <text evidence="1">The sequence shown here is derived from an EMBL/GenBank/DDBJ whole genome shotgun (WGS) entry which is preliminary data.</text>
</comment>
<dbReference type="SUPFAM" id="SSF56672">
    <property type="entry name" value="DNA/RNA polymerases"/>
    <property type="match status" value="1"/>
</dbReference>
<dbReference type="PANTHER" id="PTHR24559:SF444">
    <property type="entry name" value="REVERSE TRANSCRIPTASE DOMAIN-CONTAINING PROTEIN"/>
    <property type="match status" value="1"/>
</dbReference>
<sequence length="169" mass="19490">MTKRENRLILYRLPPTENLFVNLIEVFDNGLDLNNIQIGAISEADKKACISLLHHFSDCISSSMKHLGNTDTVEMEIKCLVDTPVARHPYRMPDIEKQILRNMIQELLDNGIIRESSSPYASPITLVKKKDGDYRMCVDYRQLNAVTIRNHSVLPHIEDDQKKTKRTLR</sequence>
<dbReference type="Proteomes" id="UP001152888">
    <property type="component" value="Unassembled WGS sequence"/>
</dbReference>
<dbReference type="GO" id="GO:0071897">
    <property type="term" value="P:DNA biosynthetic process"/>
    <property type="evidence" value="ECO:0007669"/>
    <property type="project" value="UniProtKB-ARBA"/>
</dbReference>
<name>A0A9P0P6Y5_ACAOB</name>
<dbReference type="InterPro" id="IPR043502">
    <property type="entry name" value="DNA/RNA_pol_sf"/>
</dbReference>
<dbReference type="AlphaFoldDB" id="A0A9P0P6Y5"/>
<dbReference type="PANTHER" id="PTHR24559">
    <property type="entry name" value="TRANSPOSON TY3-I GAG-POL POLYPROTEIN"/>
    <property type="match status" value="1"/>
</dbReference>
<dbReference type="InterPro" id="IPR053134">
    <property type="entry name" value="RNA-dir_DNA_polymerase"/>
</dbReference>
<evidence type="ECO:0000313" key="1">
    <source>
        <dbReference type="EMBL" id="CAH1972757.1"/>
    </source>
</evidence>
<proteinExistence type="predicted"/>
<evidence type="ECO:0000313" key="2">
    <source>
        <dbReference type="Proteomes" id="UP001152888"/>
    </source>
</evidence>
<keyword evidence="2" id="KW-1185">Reference proteome</keyword>
<gene>
    <name evidence="1" type="ORF">ACAOBT_LOCUS10185</name>
</gene>
<organism evidence="1 2">
    <name type="scientific">Acanthoscelides obtectus</name>
    <name type="common">Bean weevil</name>
    <name type="synonym">Bruchus obtectus</name>
    <dbReference type="NCBI Taxonomy" id="200917"/>
    <lineage>
        <taxon>Eukaryota</taxon>
        <taxon>Metazoa</taxon>
        <taxon>Ecdysozoa</taxon>
        <taxon>Arthropoda</taxon>
        <taxon>Hexapoda</taxon>
        <taxon>Insecta</taxon>
        <taxon>Pterygota</taxon>
        <taxon>Neoptera</taxon>
        <taxon>Endopterygota</taxon>
        <taxon>Coleoptera</taxon>
        <taxon>Polyphaga</taxon>
        <taxon>Cucujiformia</taxon>
        <taxon>Chrysomeloidea</taxon>
        <taxon>Chrysomelidae</taxon>
        <taxon>Bruchinae</taxon>
        <taxon>Bruchini</taxon>
        <taxon>Acanthoscelides</taxon>
    </lineage>
</organism>
<accession>A0A9P0P6Y5</accession>